<evidence type="ECO:0000256" key="10">
    <source>
        <dbReference type="ARBA" id="ARBA00022840"/>
    </source>
</evidence>
<evidence type="ECO:0000256" key="1">
    <source>
        <dbReference type="ARBA" id="ARBA00004726"/>
    </source>
</evidence>
<evidence type="ECO:0000256" key="4">
    <source>
        <dbReference type="ARBA" id="ARBA00022630"/>
    </source>
</evidence>
<dbReference type="PANTHER" id="PTHR22749">
    <property type="entry name" value="RIBOFLAVIN KINASE/FMN ADENYLYLTRANSFERASE"/>
    <property type="match status" value="1"/>
</dbReference>
<gene>
    <name evidence="14" type="ORF">ACFQH9_17330</name>
</gene>
<comment type="catalytic activity">
    <reaction evidence="11">
        <text>FMN + ATP + H(+) = FAD + diphosphate</text>
        <dbReference type="Rhea" id="RHEA:17237"/>
        <dbReference type="ChEBI" id="CHEBI:15378"/>
        <dbReference type="ChEBI" id="CHEBI:30616"/>
        <dbReference type="ChEBI" id="CHEBI:33019"/>
        <dbReference type="ChEBI" id="CHEBI:57692"/>
        <dbReference type="ChEBI" id="CHEBI:58210"/>
        <dbReference type="EC" id="2.7.7.2"/>
    </reaction>
</comment>
<evidence type="ECO:0000256" key="2">
    <source>
        <dbReference type="ARBA" id="ARBA00010214"/>
    </source>
</evidence>
<dbReference type="PANTHER" id="PTHR22749:SF6">
    <property type="entry name" value="RIBOFLAVIN KINASE"/>
    <property type="match status" value="1"/>
</dbReference>
<dbReference type="SUPFAM" id="SSF52374">
    <property type="entry name" value="Nucleotidylyl transferase"/>
    <property type="match status" value="1"/>
</dbReference>
<sequence length="285" mass="29842">MTVTLERTGTTGSRPATGTGTGYWRGLGEIPSWWGRSVVTLGVFDGLHRGHARLLERAAELGRRRGLPVVLATFDPHPATVAGPARDTTPVVTLDGRAELARAHGADAVLVLPFDADVARTPAVDFARDVLVRALRARDVVVGEAFRFGHRGAGDVRLLRRLGARHGFTAHGVPLLPGCSSTRVRALVAVGDLIGARNVLGRPHRVPALPGGDRMTVPAGSCCRPTAATGPASAPSRPSSSCGGGRCWSPGGHRARSPSTSSSGSRDLNLDPARLPPWQEPSELS</sequence>
<keyword evidence="6" id="KW-0808">Transferase</keyword>
<dbReference type="InterPro" id="IPR014729">
    <property type="entry name" value="Rossmann-like_a/b/a_fold"/>
</dbReference>
<dbReference type="InterPro" id="IPR015864">
    <property type="entry name" value="FAD_synthase"/>
</dbReference>
<keyword evidence="9" id="KW-0274">FAD</keyword>
<dbReference type="NCBIfam" id="TIGR00125">
    <property type="entry name" value="cyt_tran_rel"/>
    <property type="match status" value="1"/>
</dbReference>
<feature type="compositionally biased region" description="Polar residues" evidence="12">
    <location>
        <begin position="1"/>
        <end position="18"/>
    </location>
</feature>
<dbReference type="Gene3D" id="3.40.50.620">
    <property type="entry name" value="HUPs"/>
    <property type="match status" value="1"/>
</dbReference>
<evidence type="ECO:0000256" key="11">
    <source>
        <dbReference type="ARBA" id="ARBA00049494"/>
    </source>
</evidence>
<dbReference type="InterPro" id="IPR004821">
    <property type="entry name" value="Cyt_trans-like"/>
</dbReference>
<feature type="region of interest" description="Disordered" evidence="12">
    <location>
        <begin position="1"/>
        <end position="20"/>
    </location>
</feature>
<comment type="caution">
    <text evidence="14">The sequence shown here is derived from an EMBL/GenBank/DDBJ whole genome shotgun (WGS) entry which is preliminary data.</text>
</comment>
<dbReference type="InterPro" id="IPR023468">
    <property type="entry name" value="Riboflavin_kinase"/>
</dbReference>
<feature type="domain" description="FAD synthetase" evidence="13">
    <location>
        <begin position="35"/>
        <end position="175"/>
    </location>
</feature>
<keyword evidence="5" id="KW-0288">FMN</keyword>
<comment type="similarity">
    <text evidence="2">Belongs to the RibF family.</text>
</comment>
<keyword evidence="4" id="KW-0285">Flavoprotein</keyword>
<dbReference type="EMBL" id="JBHSQK010000043">
    <property type="protein sequence ID" value="MFC5950037.1"/>
    <property type="molecule type" value="Genomic_DNA"/>
</dbReference>
<evidence type="ECO:0000256" key="5">
    <source>
        <dbReference type="ARBA" id="ARBA00022643"/>
    </source>
</evidence>
<evidence type="ECO:0000256" key="8">
    <source>
        <dbReference type="ARBA" id="ARBA00022741"/>
    </source>
</evidence>
<dbReference type="EC" id="2.7.7.2" evidence="3"/>
<protein>
    <recommendedName>
        <fullName evidence="3">FAD synthase</fullName>
        <ecNumber evidence="3">2.7.7.2</ecNumber>
    </recommendedName>
</protein>
<evidence type="ECO:0000313" key="14">
    <source>
        <dbReference type="EMBL" id="MFC5950037.1"/>
    </source>
</evidence>
<dbReference type="Proteomes" id="UP001596119">
    <property type="component" value="Unassembled WGS sequence"/>
</dbReference>
<dbReference type="GO" id="GO:0016779">
    <property type="term" value="F:nucleotidyltransferase activity"/>
    <property type="evidence" value="ECO:0007669"/>
    <property type="project" value="UniProtKB-KW"/>
</dbReference>
<evidence type="ECO:0000256" key="7">
    <source>
        <dbReference type="ARBA" id="ARBA00022695"/>
    </source>
</evidence>
<name>A0ABW1I8L3_9PSEU</name>
<evidence type="ECO:0000256" key="6">
    <source>
        <dbReference type="ARBA" id="ARBA00022679"/>
    </source>
</evidence>
<proteinExistence type="inferred from homology"/>
<keyword evidence="8" id="KW-0547">Nucleotide-binding</keyword>
<evidence type="ECO:0000313" key="15">
    <source>
        <dbReference type="Proteomes" id="UP001596119"/>
    </source>
</evidence>
<dbReference type="CDD" id="cd02064">
    <property type="entry name" value="FAD_synthetase_N"/>
    <property type="match status" value="1"/>
</dbReference>
<keyword evidence="10" id="KW-0067">ATP-binding</keyword>
<keyword evidence="7 14" id="KW-0548">Nucleotidyltransferase</keyword>
<reference evidence="15" key="1">
    <citation type="journal article" date="2019" name="Int. J. Syst. Evol. Microbiol.">
        <title>The Global Catalogue of Microorganisms (GCM) 10K type strain sequencing project: providing services to taxonomists for standard genome sequencing and annotation.</title>
        <authorList>
            <consortium name="The Broad Institute Genomics Platform"/>
            <consortium name="The Broad Institute Genome Sequencing Center for Infectious Disease"/>
            <person name="Wu L."/>
            <person name="Ma J."/>
        </authorList>
    </citation>
    <scope>NUCLEOTIDE SEQUENCE [LARGE SCALE GENOMIC DNA]</scope>
    <source>
        <strain evidence="15">CGMCC 4.7397</strain>
    </source>
</reference>
<evidence type="ECO:0000256" key="12">
    <source>
        <dbReference type="SAM" id="MobiDB-lite"/>
    </source>
</evidence>
<organism evidence="14 15">
    <name type="scientific">Pseudonocardia lutea</name>
    <dbReference type="NCBI Taxonomy" id="2172015"/>
    <lineage>
        <taxon>Bacteria</taxon>
        <taxon>Bacillati</taxon>
        <taxon>Actinomycetota</taxon>
        <taxon>Actinomycetes</taxon>
        <taxon>Pseudonocardiales</taxon>
        <taxon>Pseudonocardiaceae</taxon>
        <taxon>Pseudonocardia</taxon>
    </lineage>
</organism>
<feature type="region of interest" description="Disordered" evidence="12">
    <location>
        <begin position="225"/>
        <end position="285"/>
    </location>
</feature>
<dbReference type="Pfam" id="PF06574">
    <property type="entry name" value="FAD_syn"/>
    <property type="match status" value="1"/>
</dbReference>
<keyword evidence="15" id="KW-1185">Reference proteome</keyword>
<accession>A0ABW1I8L3</accession>
<dbReference type="RefSeq" id="WP_379567176.1">
    <property type="nucleotide sequence ID" value="NZ_JBHSQK010000043.1"/>
</dbReference>
<comment type="pathway">
    <text evidence="1">Cofactor biosynthesis; FAD biosynthesis; FAD from FMN: step 1/1.</text>
</comment>
<feature type="compositionally biased region" description="Low complexity" evidence="12">
    <location>
        <begin position="225"/>
        <end position="265"/>
    </location>
</feature>
<evidence type="ECO:0000259" key="13">
    <source>
        <dbReference type="Pfam" id="PF06574"/>
    </source>
</evidence>
<evidence type="ECO:0000256" key="9">
    <source>
        <dbReference type="ARBA" id="ARBA00022827"/>
    </source>
</evidence>
<evidence type="ECO:0000256" key="3">
    <source>
        <dbReference type="ARBA" id="ARBA00012393"/>
    </source>
</evidence>